<keyword evidence="1" id="KW-0433">Leucine-rich repeat</keyword>
<dbReference type="InterPro" id="IPR050541">
    <property type="entry name" value="LRR_TM_domain-containing"/>
</dbReference>
<dbReference type="InterPro" id="IPR003961">
    <property type="entry name" value="FN3_dom"/>
</dbReference>
<evidence type="ECO:0000256" key="6">
    <source>
        <dbReference type="SAM" id="Phobius"/>
    </source>
</evidence>
<evidence type="ECO:0000256" key="1">
    <source>
        <dbReference type="ARBA" id="ARBA00022614"/>
    </source>
</evidence>
<dbReference type="FunFam" id="3.80.10.10:FF:000732">
    <property type="entry name" value="GD11101"/>
    <property type="match status" value="1"/>
</dbReference>
<keyword evidence="6" id="KW-1133">Transmembrane helix</keyword>
<comment type="caution">
    <text evidence="5">Lacks conserved residue(s) required for the propagation of feature annotation.</text>
</comment>
<feature type="non-terminal residue" evidence="10">
    <location>
        <position position="1"/>
    </location>
</feature>
<dbReference type="CDD" id="cd00054">
    <property type="entry name" value="EGF_CA"/>
    <property type="match status" value="1"/>
</dbReference>
<dbReference type="PROSITE" id="PS00022">
    <property type="entry name" value="EGF_1"/>
    <property type="match status" value="1"/>
</dbReference>
<dbReference type="InterPro" id="IPR000483">
    <property type="entry name" value="Cys-rich_flank_reg_C"/>
</dbReference>
<gene>
    <name evidence="10" type="primary">Vasn</name>
    <name evidence="10" type="ORF">DRYGAM_R12426</name>
</gene>
<dbReference type="PANTHER" id="PTHR24369">
    <property type="entry name" value="ANTIGEN BSP, PUTATIVE-RELATED"/>
    <property type="match status" value="1"/>
</dbReference>
<evidence type="ECO:0000256" key="5">
    <source>
        <dbReference type="PROSITE-ProRule" id="PRU00076"/>
    </source>
</evidence>
<dbReference type="GO" id="GO:0005886">
    <property type="term" value="C:plasma membrane"/>
    <property type="evidence" value="ECO:0007669"/>
    <property type="project" value="TreeGrafter"/>
</dbReference>
<feature type="chain" id="PRO_5032935410" evidence="7">
    <location>
        <begin position="22"/>
        <end position="596"/>
    </location>
</feature>
<evidence type="ECO:0000256" key="4">
    <source>
        <dbReference type="ARBA" id="ARBA00023157"/>
    </source>
</evidence>
<evidence type="ECO:0000256" key="7">
    <source>
        <dbReference type="SAM" id="SignalP"/>
    </source>
</evidence>
<dbReference type="SMART" id="SM00369">
    <property type="entry name" value="LRR_TYP"/>
    <property type="match status" value="8"/>
</dbReference>
<dbReference type="InterPro" id="IPR000742">
    <property type="entry name" value="EGF"/>
</dbReference>
<dbReference type="InterPro" id="IPR001611">
    <property type="entry name" value="Leu-rich_rpt"/>
</dbReference>
<dbReference type="AlphaFoldDB" id="A0A851ENG7"/>
<protein>
    <submittedName>
        <fullName evidence="10">VASN protein</fullName>
    </submittedName>
</protein>
<evidence type="ECO:0000259" key="9">
    <source>
        <dbReference type="PROSITE" id="PS50853"/>
    </source>
</evidence>
<dbReference type="Proteomes" id="UP000604080">
    <property type="component" value="Unassembled WGS sequence"/>
</dbReference>
<keyword evidence="5" id="KW-0245">EGF-like domain</keyword>
<dbReference type="SMART" id="SM00082">
    <property type="entry name" value="LRRCT"/>
    <property type="match status" value="1"/>
</dbReference>
<dbReference type="SUPFAM" id="SSF49265">
    <property type="entry name" value="Fibronectin type III"/>
    <property type="match status" value="1"/>
</dbReference>
<dbReference type="EMBL" id="WEIT01034663">
    <property type="protein sequence ID" value="NWI82093.1"/>
    <property type="molecule type" value="Genomic_DNA"/>
</dbReference>
<evidence type="ECO:0000256" key="2">
    <source>
        <dbReference type="ARBA" id="ARBA00022729"/>
    </source>
</evidence>
<dbReference type="SMART" id="SM00365">
    <property type="entry name" value="LRR_SD22"/>
    <property type="match status" value="4"/>
</dbReference>
<organism evidence="10 11">
    <name type="scientific">Dryoscopus gambensis</name>
    <dbReference type="NCBI Taxonomy" id="85069"/>
    <lineage>
        <taxon>Eukaryota</taxon>
        <taxon>Metazoa</taxon>
        <taxon>Chordata</taxon>
        <taxon>Craniata</taxon>
        <taxon>Vertebrata</taxon>
        <taxon>Euteleostomi</taxon>
        <taxon>Archelosauria</taxon>
        <taxon>Archosauria</taxon>
        <taxon>Dinosauria</taxon>
        <taxon>Saurischia</taxon>
        <taxon>Theropoda</taxon>
        <taxon>Coelurosauria</taxon>
        <taxon>Aves</taxon>
        <taxon>Neognathae</taxon>
        <taxon>Neoaves</taxon>
        <taxon>Telluraves</taxon>
        <taxon>Australaves</taxon>
        <taxon>Passeriformes</taxon>
        <taxon>Corvoidea</taxon>
        <taxon>Malaconotidae</taxon>
        <taxon>Dryoscopus</taxon>
    </lineage>
</organism>
<name>A0A851ENG7_9CORV</name>
<feature type="domain" description="Fibronectin type-III" evidence="9">
    <location>
        <begin position="389"/>
        <end position="487"/>
    </location>
</feature>
<sequence length="596" mass="65099">TMNQLILCTLLLLARGELARACPAGCQCQDPKTILCAARRGQTVPRGLPPSTLSLYVFENGITTLSEDSFAGLPALQLLDLSQNKITSIQRNIFQPLTELVNLDLSSNQLQEITNETFHGLRLLERLYLQRNRIQHIHAAAFDTLENLLELKLQNNQLRAVPPLDLPNLLLLDISWNKIPAIAPGAFHAVNIESLKIAGLGLTSLNEELFQVQNNLHELDVSDNLLERVPAVLRRLGSLTRLSLASNARISQLPAEDFQSLHNLQELDISNLNINTIPRDFAGFFPRLRAMTAAGNPFNCICQMSWLVQWVNASGVVLRRPEETRCHFPPKNSGKLLHHLQSRTCLNGGTCHLGAQNLLECLCPAGFAGVYCEAEARGTTPAPGTPALPPGQRVSIAQVGSTSLKVDLHNYVQSKVQLKGVRLSYRNLSGPDKRPVMLRLPASLSEYTVRALRPNCTYRVCIGALGEVPKEEHCAEAQTLPLSLQQHSPVTQSQDPNLALILVPVLAAALLLLLVVTTAMYYCRHRRAKAHAGAGVDTGPLELEGVKACLENGDLSSHGCKVPEAAMLSGGSECEVPLMQSHYPSNNNTPGLKPSY</sequence>
<evidence type="ECO:0000259" key="8">
    <source>
        <dbReference type="PROSITE" id="PS50026"/>
    </source>
</evidence>
<dbReference type="PANTHER" id="PTHR24369:SF160">
    <property type="entry name" value="VASORIN"/>
    <property type="match status" value="1"/>
</dbReference>
<feature type="transmembrane region" description="Helical" evidence="6">
    <location>
        <begin position="498"/>
        <end position="522"/>
    </location>
</feature>
<dbReference type="PRINTS" id="PR00019">
    <property type="entry name" value="LEURICHRPT"/>
</dbReference>
<evidence type="ECO:0000313" key="11">
    <source>
        <dbReference type="Proteomes" id="UP000604080"/>
    </source>
</evidence>
<dbReference type="Pfam" id="PF13855">
    <property type="entry name" value="LRR_8"/>
    <property type="match status" value="2"/>
</dbReference>
<keyword evidence="6" id="KW-0812">Transmembrane</keyword>
<keyword evidence="2 7" id="KW-0732">Signal</keyword>
<keyword evidence="6" id="KW-0472">Membrane</keyword>
<feature type="non-terminal residue" evidence="10">
    <location>
        <position position="596"/>
    </location>
</feature>
<comment type="caution">
    <text evidence="10">The sequence shown here is derived from an EMBL/GenBank/DDBJ whole genome shotgun (WGS) entry which is preliminary data.</text>
</comment>
<dbReference type="SUPFAM" id="SSF52058">
    <property type="entry name" value="L domain-like"/>
    <property type="match status" value="1"/>
</dbReference>
<feature type="domain" description="EGF-like" evidence="8">
    <location>
        <begin position="335"/>
        <end position="373"/>
    </location>
</feature>
<feature type="disulfide bond" evidence="5">
    <location>
        <begin position="363"/>
        <end position="372"/>
    </location>
</feature>
<evidence type="ECO:0000313" key="10">
    <source>
        <dbReference type="EMBL" id="NWI82093.1"/>
    </source>
</evidence>
<feature type="signal peptide" evidence="7">
    <location>
        <begin position="1"/>
        <end position="21"/>
    </location>
</feature>
<dbReference type="InterPro" id="IPR032675">
    <property type="entry name" value="LRR_dom_sf"/>
</dbReference>
<keyword evidence="11" id="KW-1185">Reference proteome</keyword>
<dbReference type="InterPro" id="IPR036116">
    <property type="entry name" value="FN3_sf"/>
</dbReference>
<dbReference type="PROSITE" id="PS01186">
    <property type="entry name" value="EGF_2"/>
    <property type="match status" value="1"/>
</dbReference>
<proteinExistence type="predicted"/>
<dbReference type="Gene3D" id="2.10.25.10">
    <property type="entry name" value="Laminin"/>
    <property type="match status" value="1"/>
</dbReference>
<dbReference type="PROSITE" id="PS50026">
    <property type="entry name" value="EGF_3"/>
    <property type="match status" value="1"/>
</dbReference>
<evidence type="ECO:0000256" key="3">
    <source>
        <dbReference type="ARBA" id="ARBA00022737"/>
    </source>
</evidence>
<dbReference type="SUPFAM" id="SSF57196">
    <property type="entry name" value="EGF/Laminin"/>
    <property type="match status" value="1"/>
</dbReference>
<keyword evidence="4 5" id="KW-1015">Disulfide bond</keyword>
<dbReference type="PROSITE" id="PS50853">
    <property type="entry name" value="FN3"/>
    <property type="match status" value="1"/>
</dbReference>
<dbReference type="InterPro" id="IPR003591">
    <property type="entry name" value="Leu-rich_rpt_typical-subtyp"/>
</dbReference>
<keyword evidence="3" id="KW-0677">Repeat</keyword>
<accession>A0A851ENG7</accession>
<dbReference type="Gene3D" id="3.80.10.10">
    <property type="entry name" value="Ribonuclease Inhibitor"/>
    <property type="match status" value="2"/>
</dbReference>
<reference evidence="10" key="1">
    <citation type="submission" date="2019-10" db="EMBL/GenBank/DDBJ databases">
        <title>Bird 10,000 Genomes (B10K) Project - Family phase.</title>
        <authorList>
            <person name="Zhang G."/>
        </authorList>
    </citation>
    <scope>NUCLEOTIDE SEQUENCE</scope>
    <source>
        <strain evidence="10">B10K-DU-002-56</strain>
        <tissue evidence="10">Muscle</tissue>
    </source>
</reference>
<dbReference type="PROSITE" id="PS51450">
    <property type="entry name" value="LRR"/>
    <property type="match status" value="2"/>
</dbReference>